<name>A0A8X6F3A6_TRICU</name>
<evidence type="ECO:0000313" key="1">
    <source>
        <dbReference type="EMBL" id="GFQ68977.1"/>
    </source>
</evidence>
<protein>
    <submittedName>
        <fullName evidence="1">Uncharacterized protein</fullName>
    </submittedName>
</protein>
<dbReference type="OrthoDB" id="6437476at2759"/>
<dbReference type="EMBL" id="BMAO01000752">
    <property type="protein sequence ID" value="GFQ68977.1"/>
    <property type="molecule type" value="Genomic_DNA"/>
</dbReference>
<sequence>MFNKKIPKEAHKDEKQSLQEELTKIKMRSSLFVLTLVLLASQCLMPTEAMHHLMGGGGGGGGGVLEILAAGLIAKLLSEHYHHHEEHHHIPIPIHHHGRKRRSVDSIPYRFN</sequence>
<reference evidence="1" key="1">
    <citation type="submission" date="2020-07" db="EMBL/GenBank/DDBJ databases">
        <title>Multicomponent nature underlies the extraordinary mechanical properties of spider dragline silk.</title>
        <authorList>
            <person name="Kono N."/>
            <person name="Nakamura H."/>
            <person name="Mori M."/>
            <person name="Yoshida Y."/>
            <person name="Ohtoshi R."/>
            <person name="Malay A.D."/>
            <person name="Moran D.A.P."/>
            <person name="Tomita M."/>
            <person name="Numata K."/>
            <person name="Arakawa K."/>
        </authorList>
    </citation>
    <scope>NUCLEOTIDE SEQUENCE</scope>
</reference>
<evidence type="ECO:0000313" key="2">
    <source>
        <dbReference type="Proteomes" id="UP000887116"/>
    </source>
</evidence>
<organism evidence="1 2">
    <name type="scientific">Trichonephila clavata</name>
    <name type="common">Joro spider</name>
    <name type="synonym">Nephila clavata</name>
    <dbReference type="NCBI Taxonomy" id="2740835"/>
    <lineage>
        <taxon>Eukaryota</taxon>
        <taxon>Metazoa</taxon>
        <taxon>Ecdysozoa</taxon>
        <taxon>Arthropoda</taxon>
        <taxon>Chelicerata</taxon>
        <taxon>Arachnida</taxon>
        <taxon>Araneae</taxon>
        <taxon>Araneomorphae</taxon>
        <taxon>Entelegynae</taxon>
        <taxon>Araneoidea</taxon>
        <taxon>Nephilidae</taxon>
        <taxon>Trichonephila</taxon>
    </lineage>
</organism>
<keyword evidence="2" id="KW-1185">Reference proteome</keyword>
<dbReference type="AlphaFoldDB" id="A0A8X6F3A6"/>
<proteinExistence type="predicted"/>
<accession>A0A8X6F3A6</accession>
<gene>
    <name evidence="1" type="ORF">TNCT_551081</name>
</gene>
<dbReference type="Proteomes" id="UP000887116">
    <property type="component" value="Unassembled WGS sequence"/>
</dbReference>
<comment type="caution">
    <text evidence="1">The sequence shown here is derived from an EMBL/GenBank/DDBJ whole genome shotgun (WGS) entry which is preliminary data.</text>
</comment>